<accession>A0A1H5D9Y4</accession>
<dbReference type="STRING" id="67331.SAMN04490357_5727"/>
<keyword evidence="1" id="KW-0805">Transcription regulation</keyword>
<proteinExistence type="predicted"/>
<gene>
    <name evidence="5" type="ORF">SAMN04490357_5727</name>
</gene>
<feature type="domain" description="HTH luxR-type" evidence="4">
    <location>
        <begin position="30"/>
        <end position="95"/>
    </location>
</feature>
<dbReference type="InterPro" id="IPR000792">
    <property type="entry name" value="Tscrpt_reg_LuxR_C"/>
</dbReference>
<dbReference type="InterPro" id="IPR036388">
    <property type="entry name" value="WH-like_DNA-bd_sf"/>
</dbReference>
<dbReference type="InterPro" id="IPR039420">
    <property type="entry name" value="WalR-like"/>
</dbReference>
<dbReference type="RefSeq" id="WP_079172439.1">
    <property type="nucleotide sequence ID" value="NZ_FNTD01000004.1"/>
</dbReference>
<dbReference type="Proteomes" id="UP000182375">
    <property type="component" value="Unassembled WGS sequence"/>
</dbReference>
<dbReference type="AlphaFoldDB" id="A0A1H5D9Y4"/>
<sequence length="109" mass="11840">MSDAPSRSRAVAYADDGTDPIDALPDWSEALAGVVHLSVRERQVFLMLGAGHSNRSIATRLRVTERTVKAHVAQVLSKLRVESRLQAGLVAHAYRVMNESPIHSPGRTG</sequence>
<evidence type="ECO:0000259" key="4">
    <source>
        <dbReference type="PROSITE" id="PS50043"/>
    </source>
</evidence>
<dbReference type="CDD" id="cd06170">
    <property type="entry name" value="LuxR_C_like"/>
    <property type="match status" value="1"/>
</dbReference>
<protein>
    <submittedName>
        <fullName evidence="5">Regulatory protein, luxR family</fullName>
    </submittedName>
</protein>
<reference evidence="5 6" key="1">
    <citation type="submission" date="2016-10" db="EMBL/GenBank/DDBJ databases">
        <authorList>
            <person name="de Groot N.N."/>
        </authorList>
    </citation>
    <scope>NUCLEOTIDE SEQUENCE [LARGE SCALE GENOMIC DNA]</scope>
    <source>
        <strain evidence="5 6">DSM 40306</strain>
    </source>
</reference>
<keyword evidence="2" id="KW-0238">DNA-binding</keyword>
<dbReference type="PROSITE" id="PS50043">
    <property type="entry name" value="HTH_LUXR_2"/>
    <property type="match status" value="1"/>
</dbReference>
<name>A0A1H5D9Y4_9ACTN</name>
<dbReference type="GeneID" id="95514796"/>
<evidence type="ECO:0000256" key="2">
    <source>
        <dbReference type="ARBA" id="ARBA00023125"/>
    </source>
</evidence>
<evidence type="ECO:0000256" key="1">
    <source>
        <dbReference type="ARBA" id="ARBA00023015"/>
    </source>
</evidence>
<dbReference type="PANTHER" id="PTHR43214:SF24">
    <property type="entry name" value="TRANSCRIPTIONAL REGULATORY PROTEIN NARL-RELATED"/>
    <property type="match status" value="1"/>
</dbReference>
<dbReference type="InterPro" id="IPR016032">
    <property type="entry name" value="Sig_transdc_resp-reg_C-effctor"/>
</dbReference>
<dbReference type="GO" id="GO:0006355">
    <property type="term" value="P:regulation of DNA-templated transcription"/>
    <property type="evidence" value="ECO:0007669"/>
    <property type="project" value="InterPro"/>
</dbReference>
<keyword evidence="3" id="KW-0804">Transcription</keyword>
<dbReference type="SMART" id="SM00421">
    <property type="entry name" value="HTH_LUXR"/>
    <property type="match status" value="1"/>
</dbReference>
<dbReference type="GO" id="GO:0003677">
    <property type="term" value="F:DNA binding"/>
    <property type="evidence" value="ECO:0007669"/>
    <property type="project" value="UniProtKB-KW"/>
</dbReference>
<dbReference type="EMBL" id="FNTD01000004">
    <property type="protein sequence ID" value="SED75520.1"/>
    <property type="molecule type" value="Genomic_DNA"/>
</dbReference>
<evidence type="ECO:0000313" key="5">
    <source>
        <dbReference type="EMBL" id="SED75520.1"/>
    </source>
</evidence>
<dbReference type="PANTHER" id="PTHR43214">
    <property type="entry name" value="TWO-COMPONENT RESPONSE REGULATOR"/>
    <property type="match status" value="1"/>
</dbReference>
<organism evidence="5 6">
    <name type="scientific">Streptomyces misionensis</name>
    <dbReference type="NCBI Taxonomy" id="67331"/>
    <lineage>
        <taxon>Bacteria</taxon>
        <taxon>Bacillati</taxon>
        <taxon>Actinomycetota</taxon>
        <taxon>Actinomycetes</taxon>
        <taxon>Kitasatosporales</taxon>
        <taxon>Streptomycetaceae</taxon>
        <taxon>Streptomyces</taxon>
    </lineage>
</organism>
<dbReference type="Pfam" id="PF00196">
    <property type="entry name" value="GerE"/>
    <property type="match status" value="1"/>
</dbReference>
<evidence type="ECO:0000256" key="3">
    <source>
        <dbReference type="ARBA" id="ARBA00023163"/>
    </source>
</evidence>
<evidence type="ECO:0000313" key="6">
    <source>
        <dbReference type="Proteomes" id="UP000182375"/>
    </source>
</evidence>
<dbReference type="SUPFAM" id="SSF46894">
    <property type="entry name" value="C-terminal effector domain of the bipartite response regulators"/>
    <property type="match status" value="1"/>
</dbReference>
<dbReference type="Gene3D" id="1.10.10.10">
    <property type="entry name" value="Winged helix-like DNA-binding domain superfamily/Winged helix DNA-binding domain"/>
    <property type="match status" value="1"/>
</dbReference>
<dbReference type="PRINTS" id="PR00038">
    <property type="entry name" value="HTHLUXR"/>
</dbReference>